<dbReference type="GO" id="GO:0003677">
    <property type="term" value="F:DNA binding"/>
    <property type="evidence" value="ECO:0007669"/>
    <property type="project" value="UniProtKB-UniRule"/>
</dbReference>
<dbReference type="EMBL" id="CADEPI010000056">
    <property type="protein sequence ID" value="CAB3370918.1"/>
    <property type="molecule type" value="Genomic_DNA"/>
</dbReference>
<dbReference type="InterPro" id="IPR036910">
    <property type="entry name" value="HMG_box_dom_sf"/>
</dbReference>
<evidence type="ECO:0000256" key="3">
    <source>
        <dbReference type="ARBA" id="ARBA00023242"/>
    </source>
</evidence>
<feature type="region of interest" description="Disordered" evidence="5">
    <location>
        <begin position="124"/>
        <end position="245"/>
    </location>
</feature>
<evidence type="ECO:0000313" key="8">
    <source>
        <dbReference type="Proteomes" id="UP000494165"/>
    </source>
</evidence>
<dbReference type="PANTHER" id="PTHR46040">
    <property type="entry name" value="HIGH MOBILITY GROUP PROTEIN 2"/>
    <property type="match status" value="1"/>
</dbReference>
<dbReference type="InterPro" id="IPR051965">
    <property type="entry name" value="ChromReg_NeuronalGeneExpr"/>
</dbReference>
<comment type="caution">
    <text evidence="7">The sequence shown here is derived from an EMBL/GenBank/DDBJ whole genome shotgun (WGS) entry which is preliminary data.</text>
</comment>
<feature type="DNA-binding region" description="HMG box" evidence="4">
    <location>
        <begin position="236"/>
        <end position="307"/>
    </location>
</feature>
<dbReference type="GO" id="GO:0010468">
    <property type="term" value="P:regulation of gene expression"/>
    <property type="evidence" value="ECO:0007669"/>
    <property type="project" value="TreeGrafter"/>
</dbReference>
<keyword evidence="2 4" id="KW-0238">DNA-binding</keyword>
<proteinExistence type="predicted"/>
<keyword evidence="8" id="KW-1185">Reference proteome</keyword>
<evidence type="ECO:0000259" key="6">
    <source>
        <dbReference type="PROSITE" id="PS50118"/>
    </source>
</evidence>
<dbReference type="Pfam" id="PF24245">
    <property type="entry name" value="INO80F"/>
    <property type="match status" value="1"/>
</dbReference>
<protein>
    <recommendedName>
        <fullName evidence="6">HMG box domain-containing protein</fullName>
    </recommendedName>
</protein>
<dbReference type="Proteomes" id="UP000494165">
    <property type="component" value="Unassembled WGS sequence"/>
</dbReference>
<evidence type="ECO:0000313" key="7">
    <source>
        <dbReference type="EMBL" id="CAB3370918.1"/>
    </source>
</evidence>
<name>A0A8S1CSM6_9INSE</name>
<dbReference type="InterPro" id="IPR056513">
    <property type="entry name" value="INO80F"/>
</dbReference>
<keyword evidence="3 4" id="KW-0539">Nucleus</keyword>
<dbReference type="Pfam" id="PF00505">
    <property type="entry name" value="HMG_box"/>
    <property type="match status" value="1"/>
</dbReference>
<accession>A0A8S1CSM6</accession>
<dbReference type="OrthoDB" id="10070927at2759"/>
<dbReference type="SUPFAM" id="SSF47095">
    <property type="entry name" value="HMG-box"/>
    <property type="match status" value="1"/>
</dbReference>
<evidence type="ECO:0000256" key="5">
    <source>
        <dbReference type="SAM" id="MobiDB-lite"/>
    </source>
</evidence>
<dbReference type="AlphaFoldDB" id="A0A8S1CSM6"/>
<dbReference type="SMART" id="SM00398">
    <property type="entry name" value="HMG"/>
    <property type="match status" value="1"/>
</dbReference>
<comment type="subcellular location">
    <subcellularLocation>
        <location evidence="1">Nucleus</location>
    </subcellularLocation>
</comment>
<dbReference type="GO" id="GO:0005634">
    <property type="term" value="C:nucleus"/>
    <property type="evidence" value="ECO:0007669"/>
    <property type="project" value="UniProtKB-SubCell"/>
</dbReference>
<feature type="compositionally biased region" description="Polar residues" evidence="5">
    <location>
        <begin position="171"/>
        <end position="183"/>
    </location>
</feature>
<feature type="compositionally biased region" description="Polar residues" evidence="5">
    <location>
        <begin position="192"/>
        <end position="205"/>
    </location>
</feature>
<sequence>MASDTKNQFHMSDAAVEKVMGDVQDEIYKKKYELLLGRCREIEQDNHRIAYRIYKIEQLNKETRHDKKIIKKRLDLHRDEWRAPYAERNADALEAMLPTAQHALPRAPSPPQKIQKLRINLVKPQASTSKQAPLKQPVASSSRAPGKSQAATKAQGGKPKSAMPAKAANRPVQNNSKASTGGKPQSLIRPPIQSQVPVTKAQNRRQSSEKGGKNKAAAKDGPKPKKPKVEKDPNAPKKPANPFLQFCKEQRLRTTELMRESPDLNKTELNRVLCNQWKTMNQEDKKVYYDKYELEKQQYSLELEIYDRQKGLMGSLPSELFDLP</sequence>
<organism evidence="7 8">
    <name type="scientific">Cloeon dipterum</name>
    <dbReference type="NCBI Taxonomy" id="197152"/>
    <lineage>
        <taxon>Eukaryota</taxon>
        <taxon>Metazoa</taxon>
        <taxon>Ecdysozoa</taxon>
        <taxon>Arthropoda</taxon>
        <taxon>Hexapoda</taxon>
        <taxon>Insecta</taxon>
        <taxon>Pterygota</taxon>
        <taxon>Palaeoptera</taxon>
        <taxon>Ephemeroptera</taxon>
        <taxon>Pisciforma</taxon>
        <taxon>Baetidae</taxon>
        <taxon>Cloeon</taxon>
    </lineage>
</organism>
<dbReference type="InterPro" id="IPR009071">
    <property type="entry name" value="HMG_box_dom"/>
</dbReference>
<evidence type="ECO:0000256" key="4">
    <source>
        <dbReference type="PROSITE-ProRule" id="PRU00267"/>
    </source>
</evidence>
<evidence type="ECO:0000256" key="1">
    <source>
        <dbReference type="ARBA" id="ARBA00004123"/>
    </source>
</evidence>
<dbReference type="PROSITE" id="PS50118">
    <property type="entry name" value="HMG_BOX_2"/>
    <property type="match status" value="1"/>
</dbReference>
<feature type="domain" description="HMG box" evidence="6">
    <location>
        <begin position="236"/>
        <end position="307"/>
    </location>
</feature>
<feature type="compositionally biased region" description="Basic and acidic residues" evidence="5">
    <location>
        <begin position="206"/>
        <end position="235"/>
    </location>
</feature>
<evidence type="ECO:0000256" key="2">
    <source>
        <dbReference type="ARBA" id="ARBA00023125"/>
    </source>
</evidence>
<dbReference type="Gene3D" id="1.10.30.10">
    <property type="entry name" value="High mobility group box domain"/>
    <property type="match status" value="1"/>
</dbReference>
<reference evidence="7 8" key="1">
    <citation type="submission" date="2020-04" db="EMBL/GenBank/DDBJ databases">
        <authorList>
            <person name="Alioto T."/>
            <person name="Alioto T."/>
            <person name="Gomez Garrido J."/>
        </authorList>
    </citation>
    <scope>NUCLEOTIDE SEQUENCE [LARGE SCALE GENOMIC DNA]</scope>
</reference>
<gene>
    <name evidence="7" type="ORF">CLODIP_2_CD08303</name>
</gene>
<dbReference type="PANTHER" id="PTHR46040:SF3">
    <property type="entry name" value="HIGH MOBILITY GROUP PROTEIN 2"/>
    <property type="match status" value="1"/>
</dbReference>